<evidence type="ECO:0000256" key="5">
    <source>
        <dbReference type="ARBA" id="ARBA00022692"/>
    </source>
</evidence>
<evidence type="ECO:0000256" key="9">
    <source>
        <dbReference type="ARBA" id="ARBA00023237"/>
    </source>
</evidence>
<dbReference type="GO" id="GO:0009279">
    <property type="term" value="C:cell outer membrane"/>
    <property type="evidence" value="ECO:0007669"/>
    <property type="project" value="UniProtKB-SubCell"/>
</dbReference>
<evidence type="ECO:0000256" key="11">
    <source>
        <dbReference type="RuleBase" id="RU003357"/>
    </source>
</evidence>
<sequence>MYRREKQKTLKAPPPLPVAVVVLLPVLVSASGYAFAQPGAELTAPSAAQQDPSPASVLPILDPVVISGTRIERSSFSLPMSVDVVEALVIQEAQPRVNLSEALSRVPGLVIQNRQNYAQDLQVSSRGFGARSTFGIRGIRIIVDEIPASMPDGQGQAANINLGSAKRIEVLRGPFSAIYGNASGGVIQAFTEDGPAATTLSGSVLGGSYGTIRGEVKLGGSLGGTGGADGARGTAGPFNYVVDVSRFQTDGYRRHSAATRYQANAKLTYQFNDDSRLTLIVNELHQGNTQDPLGLTRAQVLANPRQVDSSATTFNTRKSIDNTQGGLVYEYRFSAANTIKLIGYGGTRRIEQFLAVPLGAQIPVTSSGGVIDLDREFGGLGLRWMHRSGGSRPLTLSAGVDYEISRERRKGFENFSGTTLGVRGNLRRNENDTVTSFSQYAQAEWKFTPSWSLSAGVRHTEVKFKSEDFFIRTGNGGNGDDSGSMTFRNVLPVMGLLYRATDRLNLYVSGGTGFETPTFTEFAYRPDGASGLNFGLRPSKSRNVEAGVKWLATDNTRVNLALFETHVTGEILPATNSGGRATFQNAADTRRRGVELSADHRFNADLSAYLSYTYLDAKFQDSFTYSPRATLPPVTVAAGNFLPGVPRNTAYGEIAWRRGLPGFSAVVEAIYRDKIFVNDVNAEAAKQYAMANVRLVYSHQIGRWKFSEFVRVDNVTGTRYVGSVIVNEGNGRFYEPAPGRNFIVGLNASYAF</sequence>
<dbReference type="CDD" id="cd01347">
    <property type="entry name" value="ligand_gated_channel"/>
    <property type="match status" value="1"/>
</dbReference>
<reference evidence="15" key="1">
    <citation type="submission" date="2016-10" db="EMBL/GenBank/DDBJ databases">
        <authorList>
            <person name="Varghese N."/>
        </authorList>
    </citation>
    <scope>NUCLEOTIDE SEQUENCE [LARGE SCALE GENOMIC DNA]</scope>
    <source>
        <strain evidence="15">Nsp8</strain>
    </source>
</reference>
<protein>
    <submittedName>
        <fullName evidence="14">Iron complex outermembrane recepter protein</fullName>
    </submittedName>
</protein>
<evidence type="ECO:0000256" key="1">
    <source>
        <dbReference type="ARBA" id="ARBA00004571"/>
    </source>
</evidence>
<accession>A0A1I4YGQ6</accession>
<evidence type="ECO:0000256" key="6">
    <source>
        <dbReference type="ARBA" id="ARBA00023077"/>
    </source>
</evidence>
<evidence type="ECO:0000313" key="15">
    <source>
        <dbReference type="Proteomes" id="UP000183107"/>
    </source>
</evidence>
<dbReference type="AlphaFoldDB" id="A0A1I4YGQ6"/>
<dbReference type="OrthoDB" id="9760620at2"/>
<organism evidence="14 15">
    <name type="scientific">Nitrosospira briensis</name>
    <dbReference type="NCBI Taxonomy" id="35799"/>
    <lineage>
        <taxon>Bacteria</taxon>
        <taxon>Pseudomonadati</taxon>
        <taxon>Pseudomonadota</taxon>
        <taxon>Betaproteobacteria</taxon>
        <taxon>Nitrosomonadales</taxon>
        <taxon>Nitrosomonadaceae</taxon>
        <taxon>Nitrosospira</taxon>
    </lineage>
</organism>
<evidence type="ECO:0000256" key="10">
    <source>
        <dbReference type="PROSITE-ProRule" id="PRU01360"/>
    </source>
</evidence>
<keyword evidence="15" id="KW-1185">Reference proteome</keyword>
<dbReference type="Proteomes" id="UP000183107">
    <property type="component" value="Unassembled WGS sequence"/>
</dbReference>
<comment type="subcellular location">
    <subcellularLocation>
        <location evidence="1 10">Cell outer membrane</location>
        <topology evidence="1 10">Multi-pass membrane protein</topology>
    </subcellularLocation>
</comment>
<keyword evidence="5 10" id="KW-0812">Transmembrane</keyword>
<dbReference type="GO" id="GO:0015344">
    <property type="term" value="F:siderophore uptake transmembrane transporter activity"/>
    <property type="evidence" value="ECO:0007669"/>
    <property type="project" value="TreeGrafter"/>
</dbReference>
<evidence type="ECO:0000256" key="8">
    <source>
        <dbReference type="ARBA" id="ARBA00023170"/>
    </source>
</evidence>
<dbReference type="PROSITE" id="PS52016">
    <property type="entry name" value="TONB_DEPENDENT_REC_3"/>
    <property type="match status" value="1"/>
</dbReference>
<dbReference type="PANTHER" id="PTHR30069:SF28">
    <property type="entry name" value="TONB-DEPENDENT RECEPTOR YNCD-RELATED"/>
    <property type="match status" value="1"/>
</dbReference>
<dbReference type="Gene3D" id="2.170.130.10">
    <property type="entry name" value="TonB-dependent receptor, plug domain"/>
    <property type="match status" value="1"/>
</dbReference>
<feature type="domain" description="TonB-dependent receptor plug" evidence="13">
    <location>
        <begin position="77"/>
        <end position="186"/>
    </location>
</feature>
<evidence type="ECO:0000259" key="12">
    <source>
        <dbReference type="Pfam" id="PF00593"/>
    </source>
</evidence>
<evidence type="ECO:0000313" key="14">
    <source>
        <dbReference type="EMBL" id="SFN36800.1"/>
    </source>
</evidence>
<dbReference type="InterPro" id="IPR000531">
    <property type="entry name" value="Beta-barrel_TonB"/>
</dbReference>
<dbReference type="STRING" id="1266925.GCA_000619905_00407"/>
<dbReference type="GO" id="GO:0044718">
    <property type="term" value="P:siderophore transmembrane transport"/>
    <property type="evidence" value="ECO:0007669"/>
    <property type="project" value="TreeGrafter"/>
</dbReference>
<keyword evidence="3 10" id="KW-0813">Transport</keyword>
<keyword evidence="7 10" id="KW-0472">Membrane</keyword>
<keyword evidence="9 10" id="KW-0998">Cell outer membrane</keyword>
<keyword evidence="6 11" id="KW-0798">TonB box</keyword>
<gene>
    <name evidence="14" type="ORF">SAMN05216386_0675</name>
</gene>
<dbReference type="InterPro" id="IPR037066">
    <property type="entry name" value="Plug_dom_sf"/>
</dbReference>
<proteinExistence type="inferred from homology"/>
<dbReference type="SUPFAM" id="SSF56935">
    <property type="entry name" value="Porins"/>
    <property type="match status" value="1"/>
</dbReference>
<evidence type="ECO:0000259" key="13">
    <source>
        <dbReference type="Pfam" id="PF07715"/>
    </source>
</evidence>
<dbReference type="Gene3D" id="2.40.170.20">
    <property type="entry name" value="TonB-dependent receptor, beta-barrel domain"/>
    <property type="match status" value="1"/>
</dbReference>
<keyword evidence="8" id="KW-0675">Receptor</keyword>
<dbReference type="Pfam" id="PF00593">
    <property type="entry name" value="TonB_dep_Rec_b-barrel"/>
    <property type="match status" value="1"/>
</dbReference>
<evidence type="ECO:0000256" key="7">
    <source>
        <dbReference type="ARBA" id="ARBA00023136"/>
    </source>
</evidence>
<dbReference type="EMBL" id="FOVJ01000001">
    <property type="protein sequence ID" value="SFN36800.1"/>
    <property type="molecule type" value="Genomic_DNA"/>
</dbReference>
<dbReference type="InterPro" id="IPR039426">
    <property type="entry name" value="TonB-dep_rcpt-like"/>
</dbReference>
<dbReference type="Pfam" id="PF07715">
    <property type="entry name" value="Plug"/>
    <property type="match status" value="1"/>
</dbReference>
<comment type="similarity">
    <text evidence="2 10 11">Belongs to the TonB-dependent receptor family.</text>
</comment>
<evidence type="ECO:0000256" key="3">
    <source>
        <dbReference type="ARBA" id="ARBA00022448"/>
    </source>
</evidence>
<name>A0A1I4YGQ6_9PROT</name>
<keyword evidence="4 10" id="KW-1134">Transmembrane beta strand</keyword>
<evidence type="ECO:0000256" key="2">
    <source>
        <dbReference type="ARBA" id="ARBA00009810"/>
    </source>
</evidence>
<dbReference type="PANTHER" id="PTHR30069">
    <property type="entry name" value="TONB-DEPENDENT OUTER MEMBRANE RECEPTOR"/>
    <property type="match status" value="1"/>
</dbReference>
<evidence type="ECO:0000256" key="4">
    <source>
        <dbReference type="ARBA" id="ARBA00022452"/>
    </source>
</evidence>
<feature type="domain" description="TonB-dependent receptor-like beta-barrel" evidence="12">
    <location>
        <begin position="271"/>
        <end position="714"/>
    </location>
</feature>
<dbReference type="InterPro" id="IPR012910">
    <property type="entry name" value="Plug_dom"/>
</dbReference>
<dbReference type="InterPro" id="IPR036942">
    <property type="entry name" value="Beta-barrel_TonB_sf"/>
</dbReference>